<protein>
    <submittedName>
        <fullName evidence="2 3">Uncharacterized protein</fullName>
    </submittedName>
</protein>
<evidence type="ECO:0000313" key="4">
    <source>
        <dbReference type="Proteomes" id="UP000008810"/>
    </source>
</evidence>
<dbReference type="AlphaFoldDB" id="A0A2K2DIH5"/>
<reference evidence="2" key="2">
    <citation type="submission" date="2017-06" db="EMBL/GenBank/DDBJ databases">
        <title>WGS assembly of Brachypodium distachyon.</title>
        <authorList>
            <consortium name="The International Brachypodium Initiative"/>
            <person name="Lucas S."/>
            <person name="Harmon-Smith M."/>
            <person name="Lail K."/>
            <person name="Tice H."/>
            <person name="Grimwood J."/>
            <person name="Bruce D."/>
            <person name="Barry K."/>
            <person name="Shu S."/>
            <person name="Lindquist E."/>
            <person name="Wang M."/>
            <person name="Pitluck S."/>
            <person name="Vogel J.P."/>
            <person name="Garvin D.F."/>
            <person name="Mockler T.C."/>
            <person name="Schmutz J."/>
            <person name="Rokhsar D."/>
            <person name="Bevan M.W."/>
        </authorList>
    </citation>
    <scope>NUCLEOTIDE SEQUENCE</scope>
    <source>
        <strain evidence="2">Bd21</strain>
    </source>
</reference>
<evidence type="ECO:0000313" key="3">
    <source>
        <dbReference type="EnsemblPlants" id="PNT74081"/>
    </source>
</evidence>
<sequence>MCFLFFVRAANLYSGPKVFLVYRALFTRSHDVFILFFAQNMVGQVMYTTAMIFFIQIIRSSHLINPLHHLVISSVHLLILLMRTPLH</sequence>
<name>A0A2K2DIH5_BRADI</name>
<keyword evidence="1" id="KW-1133">Transmembrane helix</keyword>
<reference evidence="3" key="3">
    <citation type="submission" date="2018-08" db="UniProtKB">
        <authorList>
            <consortium name="EnsemblPlants"/>
        </authorList>
    </citation>
    <scope>IDENTIFICATION</scope>
    <source>
        <strain evidence="3">cv. Bd21</strain>
    </source>
</reference>
<evidence type="ECO:0000256" key="1">
    <source>
        <dbReference type="SAM" id="Phobius"/>
    </source>
</evidence>
<dbReference type="EnsemblPlants" id="PNT74081">
    <property type="protein sequence ID" value="PNT74081"/>
    <property type="gene ID" value="BRADI_1g07415v3"/>
</dbReference>
<proteinExistence type="predicted"/>
<dbReference type="EMBL" id="CM000880">
    <property type="protein sequence ID" value="PNT74081.1"/>
    <property type="molecule type" value="Genomic_DNA"/>
</dbReference>
<gene>
    <name evidence="2" type="ORF">BRADI_1g07415v3</name>
</gene>
<accession>A0A2K2DIH5</accession>
<keyword evidence="1" id="KW-0472">Membrane</keyword>
<keyword evidence="4" id="KW-1185">Reference proteome</keyword>
<keyword evidence="1" id="KW-0812">Transmembrane</keyword>
<evidence type="ECO:0000313" key="2">
    <source>
        <dbReference type="EMBL" id="PNT74081.1"/>
    </source>
</evidence>
<dbReference type="Gramene" id="PNT74081">
    <property type="protein sequence ID" value="PNT74081"/>
    <property type="gene ID" value="BRADI_1g07415v3"/>
</dbReference>
<dbReference type="Proteomes" id="UP000008810">
    <property type="component" value="Chromosome 1"/>
</dbReference>
<reference evidence="2 3" key="1">
    <citation type="journal article" date="2010" name="Nature">
        <title>Genome sequencing and analysis of the model grass Brachypodium distachyon.</title>
        <authorList>
            <consortium name="International Brachypodium Initiative"/>
        </authorList>
    </citation>
    <scope>NUCLEOTIDE SEQUENCE [LARGE SCALE GENOMIC DNA]</scope>
    <source>
        <strain evidence="2 3">Bd21</strain>
    </source>
</reference>
<organism evidence="2">
    <name type="scientific">Brachypodium distachyon</name>
    <name type="common">Purple false brome</name>
    <name type="synonym">Trachynia distachya</name>
    <dbReference type="NCBI Taxonomy" id="15368"/>
    <lineage>
        <taxon>Eukaryota</taxon>
        <taxon>Viridiplantae</taxon>
        <taxon>Streptophyta</taxon>
        <taxon>Embryophyta</taxon>
        <taxon>Tracheophyta</taxon>
        <taxon>Spermatophyta</taxon>
        <taxon>Magnoliopsida</taxon>
        <taxon>Liliopsida</taxon>
        <taxon>Poales</taxon>
        <taxon>Poaceae</taxon>
        <taxon>BOP clade</taxon>
        <taxon>Pooideae</taxon>
        <taxon>Stipodae</taxon>
        <taxon>Brachypodieae</taxon>
        <taxon>Brachypodium</taxon>
    </lineage>
</organism>
<dbReference type="InParanoid" id="A0A2K2DIH5"/>
<feature type="transmembrane region" description="Helical" evidence="1">
    <location>
        <begin position="32"/>
        <end position="55"/>
    </location>
</feature>